<protein>
    <submittedName>
        <fullName evidence="1">Uncharacterized protein</fullName>
    </submittedName>
</protein>
<reference evidence="1 2" key="1">
    <citation type="submission" date="2012-10" db="EMBL/GenBank/DDBJ databases">
        <authorList>
            <person name="Harkins D.M."/>
            <person name="Durkin A.S."/>
            <person name="Brinkac L.M."/>
            <person name="Haft D.H."/>
            <person name="Selengut J.D."/>
            <person name="Sanka R."/>
            <person name="DePew J."/>
            <person name="Purushe J."/>
            <person name="Chanthongthip A."/>
            <person name="Lattana O."/>
            <person name="Phetsouvanh R."/>
            <person name="Newton P.N."/>
            <person name="Vinetz J.M."/>
            <person name="Sutton G.G."/>
            <person name="Nierman W.C."/>
            <person name="Fouts D.E."/>
        </authorList>
    </citation>
    <scope>NUCLEOTIDE SEQUENCE [LARGE SCALE GENOMIC DNA]</scope>
    <source>
        <strain evidence="1 2">UI 12758</strain>
    </source>
</reference>
<dbReference type="AlphaFoldDB" id="A0A0E2DCI2"/>
<proteinExistence type="predicted"/>
<organism evidence="1 2">
    <name type="scientific">Leptospira interrogans str. UI 12758</name>
    <dbReference type="NCBI Taxonomy" id="1049938"/>
    <lineage>
        <taxon>Bacteria</taxon>
        <taxon>Pseudomonadati</taxon>
        <taxon>Spirochaetota</taxon>
        <taxon>Spirochaetia</taxon>
        <taxon>Leptospirales</taxon>
        <taxon>Leptospiraceae</taxon>
        <taxon>Leptospira</taxon>
    </lineage>
</organism>
<comment type="caution">
    <text evidence="1">The sequence shown here is derived from an EMBL/GenBank/DDBJ whole genome shotgun (WGS) entry which is preliminary data.</text>
</comment>
<evidence type="ECO:0000313" key="2">
    <source>
        <dbReference type="Proteomes" id="UP000001340"/>
    </source>
</evidence>
<dbReference type="RefSeq" id="WP_002100708.1">
    <property type="nucleotide sequence ID" value="NZ_AHNR02000004.1"/>
</dbReference>
<evidence type="ECO:0000313" key="1">
    <source>
        <dbReference type="EMBL" id="EKR57171.1"/>
    </source>
</evidence>
<name>A0A0E2DCI2_LEPIR</name>
<accession>A0A0E2DCI2</accession>
<sequence>MILCLYQCDPEQRVIEELSKLLDESGLEERSIESKDIVTYGHPLYTFASSGENAKNSFFPKVGIEFQNDDISAELGMNLQYSDYNDQIKRKLQFYRDRHNSQFENPDFKQFDKVLNENFKTVEYYTSRVDSNVLITGWGGGGVLGRRTSNDLYKIVTALLPFLFARIYKNYRVSARIDGRLQANIEAPEIMRGCWGFEFSIVISQLVRVYKFSKEPFISKADVYLDRGNDAGSTFQDGIKFQALHGKIKNYSSDPKKI</sequence>
<dbReference type="EMBL" id="AHNR02000004">
    <property type="protein sequence ID" value="EKR57171.1"/>
    <property type="molecule type" value="Genomic_DNA"/>
</dbReference>
<gene>
    <name evidence="1" type="ORF">LEP1GSC105_0184</name>
</gene>
<dbReference type="Proteomes" id="UP000001340">
    <property type="component" value="Unassembled WGS sequence"/>
</dbReference>